<dbReference type="OrthoDB" id="2014201at2759"/>
<dbReference type="VEuPathDB" id="FungiDB:BD410DRAFT_835266"/>
<dbReference type="GO" id="GO:0016757">
    <property type="term" value="F:glycosyltransferase activity"/>
    <property type="evidence" value="ECO:0007669"/>
    <property type="project" value="InterPro"/>
</dbReference>
<name>A0A4Y7QKX8_9AGAM</name>
<dbReference type="InterPro" id="IPR050587">
    <property type="entry name" value="GNT1/Glycosyltrans_8"/>
</dbReference>
<dbReference type="Proteomes" id="UP000294933">
    <property type="component" value="Unassembled WGS sequence"/>
</dbReference>
<feature type="region of interest" description="Disordered" evidence="1">
    <location>
        <begin position="286"/>
        <end position="308"/>
    </location>
</feature>
<dbReference type="EMBL" id="ML170158">
    <property type="protein sequence ID" value="TDL28016.1"/>
    <property type="molecule type" value="Genomic_DNA"/>
</dbReference>
<feature type="region of interest" description="Disordered" evidence="1">
    <location>
        <begin position="721"/>
        <end position="1018"/>
    </location>
</feature>
<proteinExistence type="predicted"/>
<keyword evidence="3" id="KW-1185">Reference proteome</keyword>
<dbReference type="Pfam" id="PF01501">
    <property type="entry name" value="Glyco_transf_8"/>
    <property type="match status" value="1"/>
</dbReference>
<gene>
    <name evidence="2" type="ORF">BD410DRAFT_835266</name>
</gene>
<evidence type="ECO:0000256" key="1">
    <source>
        <dbReference type="SAM" id="MobiDB-lite"/>
    </source>
</evidence>
<organism evidence="2 3">
    <name type="scientific">Rickenella mellea</name>
    <dbReference type="NCBI Taxonomy" id="50990"/>
    <lineage>
        <taxon>Eukaryota</taxon>
        <taxon>Fungi</taxon>
        <taxon>Dikarya</taxon>
        <taxon>Basidiomycota</taxon>
        <taxon>Agaricomycotina</taxon>
        <taxon>Agaricomycetes</taxon>
        <taxon>Hymenochaetales</taxon>
        <taxon>Rickenellaceae</taxon>
        <taxon>Rickenella</taxon>
    </lineage>
</organism>
<dbReference type="STRING" id="50990.A0A4Y7QKX8"/>
<protein>
    <submittedName>
        <fullName evidence="2">Nucleotide-diphospho-sugar transferase</fullName>
    </submittedName>
</protein>
<feature type="compositionally biased region" description="Basic and acidic residues" evidence="1">
    <location>
        <begin position="401"/>
        <end position="416"/>
    </location>
</feature>
<feature type="region of interest" description="Disordered" evidence="1">
    <location>
        <begin position="383"/>
        <end position="601"/>
    </location>
</feature>
<dbReference type="InterPro" id="IPR002495">
    <property type="entry name" value="Glyco_trans_8"/>
</dbReference>
<feature type="compositionally biased region" description="Polar residues" evidence="1">
    <location>
        <begin position="912"/>
        <end position="928"/>
    </location>
</feature>
<dbReference type="AlphaFoldDB" id="A0A4Y7QKX8"/>
<feature type="compositionally biased region" description="Pro residues" evidence="1">
    <location>
        <begin position="454"/>
        <end position="470"/>
    </location>
</feature>
<evidence type="ECO:0000313" key="3">
    <source>
        <dbReference type="Proteomes" id="UP000294933"/>
    </source>
</evidence>
<feature type="region of interest" description="Disordered" evidence="1">
    <location>
        <begin position="618"/>
        <end position="707"/>
    </location>
</feature>
<evidence type="ECO:0000313" key="2">
    <source>
        <dbReference type="EMBL" id="TDL28016.1"/>
    </source>
</evidence>
<feature type="compositionally biased region" description="Acidic residues" evidence="1">
    <location>
        <begin position="761"/>
        <end position="772"/>
    </location>
</feature>
<feature type="compositionally biased region" description="Basic and acidic residues" evidence="1">
    <location>
        <begin position="744"/>
        <end position="756"/>
    </location>
</feature>
<feature type="compositionally biased region" description="Basic and acidic residues" evidence="1">
    <location>
        <begin position="773"/>
        <end position="793"/>
    </location>
</feature>
<keyword evidence="2" id="KW-0808">Transferase</keyword>
<feature type="compositionally biased region" description="Low complexity" evidence="1">
    <location>
        <begin position="948"/>
        <end position="962"/>
    </location>
</feature>
<feature type="compositionally biased region" description="Low complexity" evidence="1">
    <location>
        <begin position="991"/>
        <end position="1004"/>
    </location>
</feature>
<dbReference type="InterPro" id="IPR029044">
    <property type="entry name" value="Nucleotide-diphossugar_trans"/>
</dbReference>
<dbReference type="Gene3D" id="3.90.550.10">
    <property type="entry name" value="Spore Coat Polysaccharide Biosynthesis Protein SpsA, Chain A"/>
    <property type="match status" value="1"/>
</dbReference>
<feature type="compositionally biased region" description="Basic and acidic residues" evidence="1">
    <location>
        <begin position="576"/>
        <end position="589"/>
    </location>
</feature>
<dbReference type="SUPFAM" id="SSF53448">
    <property type="entry name" value="Nucleotide-diphospho-sugar transferases"/>
    <property type="match status" value="1"/>
</dbReference>
<reference evidence="2 3" key="1">
    <citation type="submission" date="2018-06" db="EMBL/GenBank/DDBJ databases">
        <title>A transcriptomic atlas of mushroom development highlights an independent origin of complex multicellularity.</title>
        <authorList>
            <consortium name="DOE Joint Genome Institute"/>
            <person name="Krizsan K."/>
            <person name="Almasi E."/>
            <person name="Merenyi Z."/>
            <person name="Sahu N."/>
            <person name="Viragh M."/>
            <person name="Koszo T."/>
            <person name="Mondo S."/>
            <person name="Kiss B."/>
            <person name="Balint B."/>
            <person name="Kues U."/>
            <person name="Barry K."/>
            <person name="Hegedus J.C."/>
            <person name="Henrissat B."/>
            <person name="Johnson J."/>
            <person name="Lipzen A."/>
            <person name="Ohm R."/>
            <person name="Nagy I."/>
            <person name="Pangilinan J."/>
            <person name="Yan J."/>
            <person name="Xiong Y."/>
            <person name="Grigoriev I.V."/>
            <person name="Hibbett D.S."/>
            <person name="Nagy L.G."/>
        </authorList>
    </citation>
    <scope>NUCLEOTIDE SEQUENCE [LARGE SCALE GENOMIC DNA]</scope>
    <source>
        <strain evidence="2 3">SZMC22713</strain>
    </source>
</reference>
<feature type="compositionally biased region" description="Basic and acidic residues" evidence="1">
    <location>
        <begin position="494"/>
        <end position="518"/>
    </location>
</feature>
<dbReference type="CDD" id="cd02537">
    <property type="entry name" value="GT8_Glycogenin"/>
    <property type="match status" value="1"/>
</dbReference>
<feature type="compositionally biased region" description="Basic residues" evidence="1">
    <location>
        <begin position="519"/>
        <end position="528"/>
    </location>
</feature>
<dbReference type="PANTHER" id="PTHR11183">
    <property type="entry name" value="GLYCOGENIN SUBFAMILY MEMBER"/>
    <property type="match status" value="1"/>
</dbReference>
<accession>A0A4Y7QKX8</accession>
<sequence length="1070" mass="117218">MSIPYAFVTLVTSDHYLPGALTVAAALKDVHHSPPVDPEVPFQTVCIVTPEVLDINTVKHLRRAFDVVIGVEVIEVENEAGLALLAVCTPLAGVYYYAIGQVAFMSAKGFYTVAFHDSLLSRDRHSQVSAYLKAYDGRPSPWRPDLHSVLTKLHIFRLTQYKKIIFLDADVLPIRPLSHLFKLPYDFAAVPDVGWPDIFNSGVMVCSPGEENFKQTMDIAKGKGSWDGGDQGVLNEWRGDDWHRLSFTYNTTPTAAYTYAPAYERFGAQISAIHFIGPNKPWESIPYRAPGSGSSKEPSHPPSSKQRSYAYSSLVDRWFDIYDRYYRSTAQLSEKEFEVKKYESAWNEGPSISEATAEEKDETSKAALGLEDLRRLAVEGIGGSAPLQRGEGEYRSLPLEGRVDLMRPKKEKDPEAKSLSPPEPSREGGTSEDTTKKSHQAAQSWASSGVSGVPPSPPSPPLPPPAPRAAPIPQIDDHGEIHHKGHQSGAGESHQPHHHEPQHHDHHEPHEQQHQDHAGHHHHHHQQHVPHVQPPRPASPPMLSWNPAVEPPPNTAPPASAFRGDAYFPNVWDQPHSTRDFGYDTDKPAETQQFFEPPPPTHIPQRLVQEGHYANVTGHASAHSPSQEQHPSPDVSKVHPVFPWESRPRYMPGRRFPEGQGPSANITYIDRNAPLPAQAEPAPPSGSLSPKKQPHSPPGGFRSYANAWDNVPSIQKYAAKLVKPPPSVVAPMITSPRSGHSRKRSDSFKSWEERADATSMDGDDEDDGDDDEATRLDDSSVERSGRPPGRDRSLSSSGTRTPRSAKVKKEYRTYGVQTIPKEVRSFGVQVSTPTGSKDEPLSSKKFTTSPPTMAKLPSRRGTRASPPKVDPSSLPKPPSSIEELRLGQEQMASASPGVVSAQSFIKPGHPSLVTQSQNVNQSLPTGTMSPRIHDSYNTGSQALDSPRSHSPSSVSPVATPGPISSRTNVPFAPSKLSISQPPLTPIVVARTSSTSSSGETLDSSIGPISPRDSLLSPQISRKPAARIWNPATGVDVFKRGSEEVLARFLRMGSWEEDAHAHGHHHAHART</sequence>